<gene>
    <name evidence="2" type="ORF">DLM78_19960</name>
</gene>
<sequence>MNFALDQKSEENGFLRETVDGTPERGCFGRIQEEFFAQRSNSFLFVRVPTFSRNASDEKTGGKFRRSVFPKISFH</sequence>
<feature type="compositionally biased region" description="Basic and acidic residues" evidence="1">
    <location>
        <begin position="7"/>
        <end position="20"/>
    </location>
</feature>
<comment type="caution">
    <text evidence="2">The sequence shown here is derived from an EMBL/GenBank/DDBJ whole genome shotgun (WGS) entry which is preliminary data.</text>
</comment>
<reference evidence="3" key="1">
    <citation type="submission" date="2018-05" db="EMBL/GenBank/DDBJ databases">
        <title>Leptospira yasudae sp. nov. and Leptospira stimsonii sp. nov., two pathogenic species of the genus Leptospira isolated from environmental sources.</title>
        <authorList>
            <person name="Casanovas-Massana A."/>
            <person name="Hamond C."/>
            <person name="Santos L.A."/>
            <person name="Hacker K.P."/>
            <person name="Balassiano I."/>
            <person name="Medeiros M.A."/>
            <person name="Reis M.G."/>
            <person name="Ko A.I."/>
            <person name="Wunder E.A."/>
        </authorList>
    </citation>
    <scope>NUCLEOTIDE SEQUENCE [LARGE SCALE GENOMIC DNA]</scope>
    <source>
        <strain evidence="3">AMB6-RJ</strain>
    </source>
</reference>
<accession>A0A8B3CNP9</accession>
<dbReference type="AlphaFoldDB" id="A0A8B3CNP9"/>
<dbReference type="EMBL" id="QHCS01000007">
    <property type="protein sequence ID" value="RHX83771.1"/>
    <property type="molecule type" value="Genomic_DNA"/>
</dbReference>
<protein>
    <submittedName>
        <fullName evidence="2">Uncharacterized protein</fullName>
    </submittedName>
</protein>
<proteinExistence type="predicted"/>
<evidence type="ECO:0000313" key="2">
    <source>
        <dbReference type="EMBL" id="RHX83771.1"/>
    </source>
</evidence>
<dbReference type="Proteomes" id="UP000266669">
    <property type="component" value="Unassembled WGS sequence"/>
</dbReference>
<evidence type="ECO:0000256" key="1">
    <source>
        <dbReference type="SAM" id="MobiDB-lite"/>
    </source>
</evidence>
<evidence type="ECO:0000313" key="3">
    <source>
        <dbReference type="Proteomes" id="UP000266669"/>
    </source>
</evidence>
<organism evidence="2 3">
    <name type="scientific">Leptospira stimsonii</name>
    <dbReference type="NCBI Taxonomy" id="2202203"/>
    <lineage>
        <taxon>Bacteria</taxon>
        <taxon>Pseudomonadati</taxon>
        <taxon>Spirochaetota</taxon>
        <taxon>Spirochaetia</taxon>
        <taxon>Leptospirales</taxon>
        <taxon>Leptospiraceae</taxon>
        <taxon>Leptospira</taxon>
    </lineage>
</organism>
<name>A0A8B3CNP9_9LEPT</name>
<feature type="region of interest" description="Disordered" evidence="1">
    <location>
        <begin position="1"/>
        <end position="20"/>
    </location>
</feature>